<dbReference type="EMBL" id="MDEN01000060">
    <property type="protein sequence ID" value="OCX21930.1"/>
    <property type="molecule type" value="Genomic_DNA"/>
</dbReference>
<dbReference type="Proteomes" id="UP000095143">
    <property type="component" value="Unassembled WGS sequence"/>
</dbReference>
<feature type="transmembrane region" description="Helical" evidence="1">
    <location>
        <begin position="12"/>
        <end position="34"/>
    </location>
</feature>
<dbReference type="InterPro" id="IPR045535">
    <property type="entry name" value="ThsA_Macro"/>
</dbReference>
<reference evidence="3 4" key="1">
    <citation type="submission" date="2016-08" db="EMBL/GenBank/DDBJ databases">
        <title>Whole genome sequence of Pseudomonas graminis strain UASWS1507, a potential biological control agent for agriculture.</title>
        <authorList>
            <person name="Crovadore J."/>
            <person name="Calmin G."/>
            <person name="Chablais R."/>
            <person name="Cochard B."/>
            <person name="Lefort F."/>
        </authorList>
    </citation>
    <scope>NUCLEOTIDE SEQUENCE [LARGE SCALE GENOMIC DNA]</scope>
    <source>
        <strain evidence="3 4">UASWS1507</strain>
    </source>
</reference>
<proteinExistence type="predicted"/>
<keyword evidence="1" id="KW-0472">Membrane</keyword>
<dbReference type="RefSeq" id="WP_065988406.1">
    <property type="nucleotide sequence ID" value="NZ_MDEN01000060.1"/>
</dbReference>
<keyword evidence="1" id="KW-0812">Transmembrane</keyword>
<dbReference type="Pfam" id="PF20016">
    <property type="entry name" value="ThsA_Macro"/>
    <property type="match status" value="1"/>
</dbReference>
<gene>
    <name evidence="3" type="ORF">BBI10_10225</name>
</gene>
<evidence type="ECO:0000313" key="4">
    <source>
        <dbReference type="Proteomes" id="UP000095143"/>
    </source>
</evidence>
<comment type="caution">
    <text evidence="3">The sequence shown here is derived from an EMBL/GenBank/DDBJ whole genome shotgun (WGS) entry which is preliminary data.</text>
</comment>
<dbReference type="AlphaFoldDB" id="A0A1C2E4I9"/>
<name>A0A1C2E4I9_9PSED</name>
<protein>
    <recommendedName>
        <fullName evidence="2">Thoeris protein ThsA Macro domain-containing protein</fullName>
    </recommendedName>
</protein>
<feature type="transmembrane region" description="Helical" evidence="1">
    <location>
        <begin position="46"/>
        <end position="66"/>
    </location>
</feature>
<sequence>MAILQDMRTWRFWRHFLVALFACVGGLSTIMQTFNVIYPGSHAMEGFGILIAIIVASVSVALFKAWPRPIAEEYNAPKTRITIVPGDLLKEDGHLVIGTNDTFDTETPNIIATSSLQGQALQVLYGGDLKELDRHLDDALVNTPCVGTLNKPGKHVQYGVGTIATLKHAHRLIFFLAYCEMDAQNVARSTPDKVWKGLLALWAEVSRRGNGGTISIPVIGGGQARLSSVLPAQDAIRFTLLSFMFASRNSKVCDELRIVVRPDDYRKLDRLELQSFLSSLRSS</sequence>
<organism evidence="3 4">
    <name type="scientific">Pseudomonas graminis</name>
    <dbReference type="NCBI Taxonomy" id="158627"/>
    <lineage>
        <taxon>Bacteria</taxon>
        <taxon>Pseudomonadati</taxon>
        <taxon>Pseudomonadota</taxon>
        <taxon>Gammaproteobacteria</taxon>
        <taxon>Pseudomonadales</taxon>
        <taxon>Pseudomonadaceae</taxon>
        <taxon>Pseudomonas</taxon>
    </lineage>
</organism>
<feature type="domain" description="Thoeris protein ThsA Macro" evidence="2">
    <location>
        <begin position="81"/>
        <end position="261"/>
    </location>
</feature>
<keyword evidence="1" id="KW-1133">Transmembrane helix</keyword>
<dbReference type="OrthoDB" id="3405809at2"/>
<evidence type="ECO:0000313" key="3">
    <source>
        <dbReference type="EMBL" id="OCX21930.1"/>
    </source>
</evidence>
<evidence type="ECO:0000256" key="1">
    <source>
        <dbReference type="SAM" id="Phobius"/>
    </source>
</evidence>
<evidence type="ECO:0000259" key="2">
    <source>
        <dbReference type="Pfam" id="PF20016"/>
    </source>
</evidence>
<accession>A0A1C2E4I9</accession>